<dbReference type="Proteomes" id="UP000503462">
    <property type="component" value="Chromosome 3"/>
</dbReference>
<protein>
    <submittedName>
        <fullName evidence="3">Uncharacterized protein</fullName>
    </submittedName>
</protein>
<sequence length="148" mass="16251">MSQAQLLLLRQSQRAILAPQPVVEPPKQVLLPIMADLGDVPDDLELPEPLITRQSSTSASPPDYKTIDPPPPSYRQIIHGRSRPTLIWTSPRAVVTPLDLEAQQSHDRYHPRTSCISWTGLVIMAVVAGVFVGGTYGIACLTKKHKSI</sequence>
<evidence type="ECO:0000313" key="4">
    <source>
        <dbReference type="Proteomes" id="UP000503462"/>
    </source>
</evidence>
<feature type="transmembrane region" description="Helical" evidence="2">
    <location>
        <begin position="118"/>
        <end position="141"/>
    </location>
</feature>
<dbReference type="AlphaFoldDB" id="A0A6H0XWF9"/>
<evidence type="ECO:0000256" key="1">
    <source>
        <dbReference type="SAM" id="MobiDB-lite"/>
    </source>
</evidence>
<dbReference type="EMBL" id="CP051141">
    <property type="protein sequence ID" value="QIW98779.1"/>
    <property type="molecule type" value="Genomic_DNA"/>
</dbReference>
<keyword evidence="4" id="KW-1185">Reference proteome</keyword>
<reference evidence="3 4" key="1">
    <citation type="journal article" date="2016" name="Sci. Rep.">
        <title>Peltaster fructicola genome reveals evolution from an invasive phytopathogen to an ectophytic parasite.</title>
        <authorList>
            <person name="Xu C."/>
            <person name="Chen H."/>
            <person name="Gleason M.L."/>
            <person name="Xu J.R."/>
            <person name="Liu H."/>
            <person name="Zhang R."/>
            <person name="Sun G."/>
        </authorList>
    </citation>
    <scope>NUCLEOTIDE SEQUENCE [LARGE SCALE GENOMIC DNA]</scope>
    <source>
        <strain evidence="3 4">LNHT1506</strain>
    </source>
</reference>
<evidence type="ECO:0000256" key="2">
    <source>
        <dbReference type="SAM" id="Phobius"/>
    </source>
</evidence>
<gene>
    <name evidence="3" type="ORF">AMS68_004297</name>
</gene>
<feature type="region of interest" description="Disordered" evidence="1">
    <location>
        <begin position="42"/>
        <end position="72"/>
    </location>
</feature>
<keyword evidence="2" id="KW-0812">Transmembrane</keyword>
<evidence type="ECO:0000313" key="3">
    <source>
        <dbReference type="EMBL" id="QIW98779.1"/>
    </source>
</evidence>
<keyword evidence="2" id="KW-0472">Membrane</keyword>
<name>A0A6H0XWF9_9PEZI</name>
<keyword evidence="2" id="KW-1133">Transmembrane helix</keyword>
<proteinExistence type="predicted"/>
<accession>A0A6H0XWF9</accession>
<organism evidence="3 4">
    <name type="scientific">Peltaster fructicola</name>
    <dbReference type="NCBI Taxonomy" id="286661"/>
    <lineage>
        <taxon>Eukaryota</taxon>
        <taxon>Fungi</taxon>
        <taxon>Dikarya</taxon>
        <taxon>Ascomycota</taxon>
        <taxon>Pezizomycotina</taxon>
        <taxon>Dothideomycetes</taxon>
        <taxon>Dothideomycetes incertae sedis</taxon>
        <taxon>Peltaster</taxon>
    </lineage>
</organism>